<keyword evidence="3 5" id="KW-1133">Transmembrane helix</keyword>
<comment type="subcellular location">
    <subcellularLocation>
        <location evidence="1">Membrane</location>
        <topology evidence="1">Multi-pass membrane protein</topology>
    </subcellularLocation>
</comment>
<proteinExistence type="predicted"/>
<dbReference type="PANTHER" id="PTHR45620:SF15">
    <property type="entry name" value="DIURETIC HORMONE 44 RECEPTOR 1-RELATED"/>
    <property type="match status" value="1"/>
</dbReference>
<keyword evidence="7" id="KW-1185">Reference proteome</keyword>
<evidence type="ECO:0000259" key="6">
    <source>
        <dbReference type="PROSITE" id="PS50261"/>
    </source>
</evidence>
<protein>
    <submittedName>
        <fullName evidence="8">PDF receptor-like</fullName>
    </submittedName>
</protein>
<feature type="transmembrane region" description="Helical" evidence="5">
    <location>
        <begin position="326"/>
        <end position="344"/>
    </location>
</feature>
<dbReference type="PANTHER" id="PTHR45620">
    <property type="entry name" value="PDF RECEPTOR-LIKE PROTEIN-RELATED"/>
    <property type="match status" value="1"/>
</dbReference>
<dbReference type="PROSITE" id="PS50261">
    <property type="entry name" value="G_PROTEIN_RECEP_F2_4"/>
    <property type="match status" value="1"/>
</dbReference>
<organism evidence="7 8">
    <name type="scientific">Limulus polyphemus</name>
    <name type="common">Atlantic horseshoe crab</name>
    <dbReference type="NCBI Taxonomy" id="6850"/>
    <lineage>
        <taxon>Eukaryota</taxon>
        <taxon>Metazoa</taxon>
        <taxon>Ecdysozoa</taxon>
        <taxon>Arthropoda</taxon>
        <taxon>Chelicerata</taxon>
        <taxon>Merostomata</taxon>
        <taxon>Xiphosura</taxon>
        <taxon>Limulidae</taxon>
        <taxon>Limulus</taxon>
    </lineage>
</organism>
<dbReference type="Proteomes" id="UP000694941">
    <property type="component" value="Unplaced"/>
</dbReference>
<evidence type="ECO:0000313" key="7">
    <source>
        <dbReference type="Proteomes" id="UP000694941"/>
    </source>
</evidence>
<feature type="transmembrane region" description="Helical" evidence="5">
    <location>
        <begin position="245"/>
        <end position="263"/>
    </location>
</feature>
<accession>A0ABM1RXK2</accession>
<dbReference type="PRINTS" id="PR00249">
    <property type="entry name" value="GPCRSECRETIN"/>
</dbReference>
<keyword evidence="2 5" id="KW-0812">Transmembrane</keyword>
<evidence type="ECO:0000256" key="2">
    <source>
        <dbReference type="ARBA" id="ARBA00022692"/>
    </source>
</evidence>
<dbReference type="InterPro" id="IPR050332">
    <property type="entry name" value="GPCR_2"/>
</dbReference>
<keyword evidence="4 5" id="KW-0472">Membrane</keyword>
<dbReference type="GeneID" id="106476580"/>
<feature type="transmembrane region" description="Helical" evidence="5">
    <location>
        <begin position="211"/>
        <end position="233"/>
    </location>
</feature>
<evidence type="ECO:0000256" key="5">
    <source>
        <dbReference type="SAM" id="Phobius"/>
    </source>
</evidence>
<gene>
    <name evidence="8" type="primary">LOC106476580</name>
</gene>
<dbReference type="Gene3D" id="1.20.1070.10">
    <property type="entry name" value="Rhodopsin 7-helix transmembrane proteins"/>
    <property type="match status" value="1"/>
</dbReference>
<dbReference type="RefSeq" id="XP_022236107.1">
    <property type="nucleotide sequence ID" value="XM_022380399.1"/>
</dbReference>
<sequence length="471" mass="52333">MLHSPPKIVPCTIPEEVLGRMLHSPPEIVPCTIPEEVLGRILHSPPKIVLCTIPEEVLGSMLHSPLKIVPCTIPDEVLGRMLHSPPKIVPCTIPEEVLGSILHSPPEIVPCTIPEEVLGSMLHSPPKIVPCTIPEEVLGRMLHSPPEIVPCTIPEEVLGRILHSPPKIVPCTIPEEVLGSILHSPSKIIPCTVPQAESVDWLCKTILSLKMYAAMASINWMFVEGLLLHSRITISVFDKDAPFKLYYLIGWGFPLFFIISWSIPMSLFLETPCWRGYGKTTYIWVVTGPMITALLINTVFLVNIVRILVTKLRMSVSIETTQVRKAIKATALLFPLLGITHLLFCINPRDDAHLERAYMITNAVLQSSQGIFVAVLYCFMNSEVQTALRNAYLRAVLRRNPNHRLMRGRGLSRTSATYLSNLDTTVSEGARHKVSPSVVPLHEVVEPGQYSGRKPSNVPRVNSDNGRTFIF</sequence>
<dbReference type="InterPro" id="IPR017981">
    <property type="entry name" value="GPCR_2-like_7TM"/>
</dbReference>
<evidence type="ECO:0000256" key="4">
    <source>
        <dbReference type="ARBA" id="ARBA00023136"/>
    </source>
</evidence>
<feature type="domain" description="G-protein coupled receptors family 2 profile 2" evidence="6">
    <location>
        <begin position="203"/>
        <end position="381"/>
    </location>
</feature>
<evidence type="ECO:0000256" key="1">
    <source>
        <dbReference type="ARBA" id="ARBA00004141"/>
    </source>
</evidence>
<reference evidence="8" key="1">
    <citation type="submission" date="2025-08" db="UniProtKB">
        <authorList>
            <consortium name="RefSeq"/>
        </authorList>
    </citation>
    <scope>IDENTIFICATION</scope>
    <source>
        <tissue evidence="8">Muscle</tissue>
    </source>
</reference>
<feature type="transmembrane region" description="Helical" evidence="5">
    <location>
        <begin position="356"/>
        <end position="379"/>
    </location>
</feature>
<dbReference type="InterPro" id="IPR000832">
    <property type="entry name" value="GPCR_2_secretin-like"/>
</dbReference>
<dbReference type="Pfam" id="PF00002">
    <property type="entry name" value="7tm_2"/>
    <property type="match status" value="1"/>
</dbReference>
<name>A0ABM1RXK2_LIMPO</name>
<evidence type="ECO:0000256" key="3">
    <source>
        <dbReference type="ARBA" id="ARBA00022989"/>
    </source>
</evidence>
<evidence type="ECO:0000313" key="8">
    <source>
        <dbReference type="RefSeq" id="XP_022236107.1"/>
    </source>
</evidence>
<feature type="transmembrane region" description="Helical" evidence="5">
    <location>
        <begin position="283"/>
        <end position="305"/>
    </location>
</feature>